<keyword evidence="3" id="KW-1185">Reference proteome</keyword>
<evidence type="ECO:0000313" key="3">
    <source>
        <dbReference type="Proteomes" id="UP000778970"/>
    </source>
</evidence>
<protein>
    <recommendedName>
        <fullName evidence="4">DUF177 domain-containing protein</fullName>
    </recommendedName>
</protein>
<organism evidence="2 3">
    <name type="scientific">Rhodovibrio salinarum</name>
    <dbReference type="NCBI Taxonomy" id="1087"/>
    <lineage>
        <taxon>Bacteria</taxon>
        <taxon>Pseudomonadati</taxon>
        <taxon>Pseudomonadota</taxon>
        <taxon>Alphaproteobacteria</taxon>
        <taxon>Rhodospirillales</taxon>
        <taxon>Rhodovibrionaceae</taxon>
        <taxon>Rhodovibrio</taxon>
    </lineage>
</organism>
<feature type="region of interest" description="Disordered" evidence="1">
    <location>
        <begin position="166"/>
        <end position="193"/>
    </location>
</feature>
<gene>
    <name evidence="2" type="ORF">CKO21_11865</name>
</gene>
<dbReference type="AlphaFoldDB" id="A0A934QJC0"/>
<sequence>MRRRCLANDRRPRSRLAGVMTQDNGDSIEFSRKLRLDKLAGGPIERTLEAKPEECRQLRDRFGLVDLMALSGTVTVSRLIDSPLIRVEGSFQAQVRQTCVVKLEPFDAEVAESFVQLYTLDPAAAEAEEGEVFVALDEDDTPEPLTGDSLDLGEVLAEQLALALDPHPRAPDATFDPERYGVGPDEEDEAADNPFAVLRHLKGDG</sequence>
<reference evidence="2" key="2">
    <citation type="journal article" date="2020" name="Microorganisms">
        <title>Osmotic Adaptation and Compatible Solute Biosynthesis of Phototrophic Bacteria as Revealed from Genome Analyses.</title>
        <authorList>
            <person name="Imhoff J.F."/>
            <person name="Rahn T."/>
            <person name="Kunzel S."/>
            <person name="Keller A."/>
            <person name="Neulinger S.C."/>
        </authorList>
    </citation>
    <scope>NUCLEOTIDE SEQUENCE</scope>
    <source>
        <strain evidence="2">DSM 9154</strain>
    </source>
</reference>
<reference evidence="2" key="1">
    <citation type="submission" date="2017-08" db="EMBL/GenBank/DDBJ databases">
        <authorList>
            <person name="Imhoff J.F."/>
            <person name="Rahn T."/>
            <person name="Kuenzel S."/>
            <person name="Neulinger S.C."/>
        </authorList>
    </citation>
    <scope>NUCLEOTIDE SEQUENCE</scope>
    <source>
        <strain evidence="2">DSM 9154</strain>
    </source>
</reference>
<evidence type="ECO:0000313" key="2">
    <source>
        <dbReference type="EMBL" id="MBK1697939.1"/>
    </source>
</evidence>
<dbReference type="Proteomes" id="UP000778970">
    <property type="component" value="Unassembled WGS sequence"/>
</dbReference>
<proteinExistence type="predicted"/>
<evidence type="ECO:0000256" key="1">
    <source>
        <dbReference type="SAM" id="MobiDB-lite"/>
    </source>
</evidence>
<name>A0A934QJC0_9PROT</name>
<accession>A0A934QJC0</accession>
<evidence type="ECO:0008006" key="4">
    <source>
        <dbReference type="Google" id="ProtNLM"/>
    </source>
</evidence>
<dbReference type="EMBL" id="NRRE01000026">
    <property type="protein sequence ID" value="MBK1697939.1"/>
    <property type="molecule type" value="Genomic_DNA"/>
</dbReference>
<dbReference type="Pfam" id="PF02620">
    <property type="entry name" value="YceD"/>
    <property type="match status" value="1"/>
</dbReference>
<comment type="caution">
    <text evidence="2">The sequence shown here is derived from an EMBL/GenBank/DDBJ whole genome shotgun (WGS) entry which is preliminary data.</text>
</comment>
<dbReference type="InterPro" id="IPR003772">
    <property type="entry name" value="YceD"/>
</dbReference>